<keyword evidence="1" id="KW-0812">Transmembrane</keyword>
<proteinExistence type="predicted"/>
<keyword evidence="1" id="KW-0472">Membrane</keyword>
<keyword evidence="3" id="KW-1185">Reference proteome</keyword>
<dbReference type="RefSeq" id="WP_265767064.1">
    <property type="nucleotide sequence ID" value="NZ_JAGGJA010000011.1"/>
</dbReference>
<feature type="transmembrane region" description="Helical" evidence="1">
    <location>
        <begin position="166"/>
        <end position="189"/>
    </location>
</feature>
<name>A0ABT3PQX9_9BACT</name>
<feature type="transmembrane region" description="Helical" evidence="1">
    <location>
        <begin position="80"/>
        <end position="106"/>
    </location>
</feature>
<reference evidence="2 3" key="1">
    <citation type="submission" date="2021-03" db="EMBL/GenBank/DDBJ databases">
        <title>Aliifodinibius sp. nov., a new bacterium isolated from saline soil.</title>
        <authorList>
            <person name="Galisteo C."/>
            <person name="De La Haba R."/>
            <person name="Sanchez-Porro C."/>
            <person name="Ventosa A."/>
        </authorList>
    </citation>
    <scope>NUCLEOTIDE SEQUENCE [LARGE SCALE GENOMIC DNA]</scope>
    <source>
        <strain evidence="2 3">1BSP15-2V2</strain>
    </source>
</reference>
<keyword evidence="1" id="KW-1133">Transmembrane helix</keyword>
<protein>
    <recommendedName>
        <fullName evidence="4">Peptidase M50B-like</fullName>
    </recommendedName>
</protein>
<evidence type="ECO:0008006" key="4">
    <source>
        <dbReference type="Google" id="ProtNLM"/>
    </source>
</evidence>
<organism evidence="2 3">
    <name type="scientific">Fodinibius salsisoli</name>
    <dbReference type="NCBI Taxonomy" id="2820877"/>
    <lineage>
        <taxon>Bacteria</taxon>
        <taxon>Pseudomonadati</taxon>
        <taxon>Balneolota</taxon>
        <taxon>Balneolia</taxon>
        <taxon>Balneolales</taxon>
        <taxon>Balneolaceae</taxon>
        <taxon>Fodinibius</taxon>
    </lineage>
</organism>
<sequence length="202" mass="23000">MDTPKLKNSAVDLLKKWWCSLFILPFIAFSIHQIYLALNYNIFFAVNYDYPFPLGVIHLFIDNFLLIVHEAGHTFFSILGVRFITILGGSLFQILLPLMILSYFWVNHQKIGIQLSLCLVGYSWLDVACYAADGSARQLPLIGGLGAKSHDWYNLLHQVNALEHDITFGVIFSVLGILCYTAALSYPLFFKRYKTISLDLNL</sequence>
<evidence type="ECO:0000313" key="2">
    <source>
        <dbReference type="EMBL" id="MCW9708277.1"/>
    </source>
</evidence>
<feature type="transmembrane region" description="Helical" evidence="1">
    <location>
        <begin position="21"/>
        <end position="38"/>
    </location>
</feature>
<dbReference type="Proteomes" id="UP001207918">
    <property type="component" value="Unassembled WGS sequence"/>
</dbReference>
<accession>A0ABT3PQX9</accession>
<comment type="caution">
    <text evidence="2">The sequence shown here is derived from an EMBL/GenBank/DDBJ whole genome shotgun (WGS) entry which is preliminary data.</text>
</comment>
<dbReference type="EMBL" id="JAGGJA010000011">
    <property type="protein sequence ID" value="MCW9708277.1"/>
    <property type="molecule type" value="Genomic_DNA"/>
</dbReference>
<evidence type="ECO:0000256" key="1">
    <source>
        <dbReference type="SAM" id="Phobius"/>
    </source>
</evidence>
<gene>
    <name evidence="2" type="ORF">J6I44_15530</name>
</gene>
<feature type="transmembrane region" description="Helical" evidence="1">
    <location>
        <begin position="50"/>
        <end position="68"/>
    </location>
</feature>
<evidence type="ECO:0000313" key="3">
    <source>
        <dbReference type="Proteomes" id="UP001207918"/>
    </source>
</evidence>